<protein>
    <submittedName>
        <fullName evidence="2">Uncharacterized protein</fullName>
    </submittedName>
</protein>
<accession>A0ABM7F538</accession>
<evidence type="ECO:0000256" key="1">
    <source>
        <dbReference type="SAM" id="MobiDB-lite"/>
    </source>
</evidence>
<gene>
    <name evidence="2" type="ORF">SGFS_022820</name>
</gene>
<organism evidence="2 3">
    <name type="scientific">Streptomyces graminofaciens</name>
    <dbReference type="NCBI Taxonomy" id="68212"/>
    <lineage>
        <taxon>Bacteria</taxon>
        <taxon>Bacillati</taxon>
        <taxon>Actinomycetota</taxon>
        <taxon>Actinomycetes</taxon>
        <taxon>Kitasatosporales</taxon>
        <taxon>Streptomycetaceae</taxon>
        <taxon>Streptomyces</taxon>
    </lineage>
</organism>
<feature type="region of interest" description="Disordered" evidence="1">
    <location>
        <begin position="113"/>
        <end position="141"/>
    </location>
</feature>
<name>A0ABM7F538_9ACTN</name>
<keyword evidence="3" id="KW-1185">Reference proteome</keyword>
<dbReference type="Proteomes" id="UP001321542">
    <property type="component" value="Chromosome"/>
</dbReference>
<evidence type="ECO:0000313" key="2">
    <source>
        <dbReference type="EMBL" id="BBC30988.1"/>
    </source>
</evidence>
<sequence length="141" mass="14454">MPVYGRLGDPGTDAGTATSAHDFFREIGATLDTSGVGAVFTHRLTDQLATASVAPPPGAVGDTRSPTPALVHSLPDNVQDAVILSCQHALTPVFRYLVPVVVPGLVPTLLPEKELADGNGNGNDVDSDATPDQPAEAMTGN</sequence>
<dbReference type="RefSeq" id="WP_286249620.1">
    <property type="nucleotide sequence ID" value="NZ_AP018448.1"/>
</dbReference>
<proteinExistence type="predicted"/>
<evidence type="ECO:0000313" key="3">
    <source>
        <dbReference type="Proteomes" id="UP001321542"/>
    </source>
</evidence>
<reference evidence="2 3" key="2">
    <citation type="journal article" date="2023" name="ChemBioChem">
        <title>Acyltransferase Domain Exchange between Two Independent Type I Polyketide Synthases in the Same Producer Strain of Macrolide Antibiotics.</title>
        <authorList>
            <person name="Kudo F."/>
            <person name="Kishikawa K."/>
            <person name="Tsuboi K."/>
            <person name="Kido T."/>
            <person name="Usui T."/>
            <person name="Hashimoto J."/>
            <person name="Shin-Ya K."/>
            <person name="Miyanaga A."/>
            <person name="Eguchi T."/>
        </authorList>
    </citation>
    <scope>NUCLEOTIDE SEQUENCE [LARGE SCALE GENOMIC DNA]</scope>
    <source>
        <strain evidence="2 3">A-8890</strain>
    </source>
</reference>
<dbReference type="EMBL" id="AP018448">
    <property type="protein sequence ID" value="BBC30988.1"/>
    <property type="molecule type" value="Genomic_DNA"/>
</dbReference>
<reference evidence="2 3" key="1">
    <citation type="journal article" date="2010" name="ChemBioChem">
        <title>Cloning and characterization of the biosynthetic gene cluster of 16-membered macrolide antibiotic FD-891: involvement of a dual functional cytochrome P450 monooxygenase catalyzing epoxidation and hydroxylation.</title>
        <authorList>
            <person name="Kudo F."/>
            <person name="Motegi A."/>
            <person name="Mizoue K."/>
            <person name="Eguchi T."/>
        </authorList>
    </citation>
    <scope>NUCLEOTIDE SEQUENCE [LARGE SCALE GENOMIC DNA]</scope>
    <source>
        <strain evidence="2 3">A-8890</strain>
    </source>
</reference>